<feature type="transmembrane region" description="Helical" evidence="2">
    <location>
        <begin position="362"/>
        <end position="384"/>
    </location>
</feature>
<feature type="compositionally biased region" description="Low complexity" evidence="1">
    <location>
        <begin position="325"/>
        <end position="341"/>
    </location>
</feature>
<sequence>TPFLGSPNTPPLLRFTNDGIITRWSVNGKLGSDMPELAIWRLNGAGANAVYQIVQGTTAVYKYTDWETLTFVFQEILFREGDVLGVSYLGRQRVELGEILLGSDGYGSGSGSGSGYCGSGYDPEDAKSGVIEISLAVDLDISDGAIVSDQVAEPVISNEALFSNTHSDTEYTAFPQFSIPVSGYLKRWLFAVQVTPVLRPDQRNLQLQVWREAPNVLIQTFSLIHSINVSVDRGAVPGGPLGTWEIIIQEPLAVEPGDILGFHQPPVELRLALLNGSKTTAHELILLHVEDPFLLTRSRGNTEQATPLMAVEILPDPKPSPSPSPTTRSPTTRSPTTTTPTIAVTTGDDEALLSRGETITTATVSVAVVIVGAVLVGLILLYGCKKLCYTETKLQHKSSLYYTVPKPHSENSLSSHVFLRSHVTTPEPDNVT</sequence>
<gene>
    <name evidence="3" type="ORF">GBAR_LOCUS27338</name>
</gene>
<dbReference type="Proteomes" id="UP001174909">
    <property type="component" value="Unassembled WGS sequence"/>
</dbReference>
<name>A0AA35TL22_GEOBA</name>
<keyword evidence="2" id="KW-1133">Transmembrane helix</keyword>
<keyword evidence="4" id="KW-1185">Reference proteome</keyword>
<reference evidence="3" key="1">
    <citation type="submission" date="2023-03" db="EMBL/GenBank/DDBJ databases">
        <authorList>
            <person name="Steffen K."/>
            <person name="Cardenas P."/>
        </authorList>
    </citation>
    <scope>NUCLEOTIDE SEQUENCE</scope>
</reference>
<comment type="caution">
    <text evidence="3">The sequence shown here is derived from an EMBL/GenBank/DDBJ whole genome shotgun (WGS) entry which is preliminary data.</text>
</comment>
<proteinExistence type="predicted"/>
<feature type="non-terminal residue" evidence="3">
    <location>
        <position position="1"/>
    </location>
</feature>
<evidence type="ECO:0000313" key="3">
    <source>
        <dbReference type="EMBL" id="CAI8049654.1"/>
    </source>
</evidence>
<protein>
    <submittedName>
        <fullName evidence="3">Uncharacterized protein</fullName>
    </submittedName>
</protein>
<keyword evidence="2" id="KW-0472">Membrane</keyword>
<accession>A0AA35TL22</accession>
<keyword evidence="2" id="KW-0812">Transmembrane</keyword>
<feature type="region of interest" description="Disordered" evidence="1">
    <location>
        <begin position="313"/>
        <end position="343"/>
    </location>
</feature>
<dbReference type="AlphaFoldDB" id="A0AA35TL22"/>
<evidence type="ECO:0000256" key="2">
    <source>
        <dbReference type="SAM" id="Phobius"/>
    </source>
</evidence>
<organism evidence="3 4">
    <name type="scientific">Geodia barretti</name>
    <name type="common">Barrett's horny sponge</name>
    <dbReference type="NCBI Taxonomy" id="519541"/>
    <lineage>
        <taxon>Eukaryota</taxon>
        <taxon>Metazoa</taxon>
        <taxon>Porifera</taxon>
        <taxon>Demospongiae</taxon>
        <taxon>Heteroscleromorpha</taxon>
        <taxon>Tetractinellida</taxon>
        <taxon>Astrophorina</taxon>
        <taxon>Geodiidae</taxon>
        <taxon>Geodia</taxon>
    </lineage>
</organism>
<evidence type="ECO:0000256" key="1">
    <source>
        <dbReference type="SAM" id="MobiDB-lite"/>
    </source>
</evidence>
<dbReference type="EMBL" id="CASHTH010003806">
    <property type="protein sequence ID" value="CAI8049654.1"/>
    <property type="molecule type" value="Genomic_DNA"/>
</dbReference>
<evidence type="ECO:0000313" key="4">
    <source>
        <dbReference type="Proteomes" id="UP001174909"/>
    </source>
</evidence>